<evidence type="ECO:0000256" key="5">
    <source>
        <dbReference type="ARBA" id="ARBA00022824"/>
    </source>
</evidence>
<dbReference type="Pfam" id="PF03798">
    <property type="entry name" value="TRAM_LAG1_CLN8"/>
    <property type="match status" value="1"/>
</dbReference>
<dbReference type="GO" id="GO:0050291">
    <property type="term" value="F:sphingosine N-acyltransferase activity"/>
    <property type="evidence" value="ECO:0007669"/>
    <property type="project" value="InterPro"/>
</dbReference>
<dbReference type="PANTHER" id="PTHR12560:SF11">
    <property type="entry name" value="CERAMIDE SYNTHASE LAC1-RELATED"/>
    <property type="match status" value="1"/>
</dbReference>
<keyword evidence="14" id="KW-1185">Reference proteome</keyword>
<comment type="caution">
    <text evidence="13">The sequence shown here is derived from an EMBL/GenBank/DDBJ whole genome shotgun (WGS) entry which is preliminary data.</text>
</comment>
<evidence type="ECO:0000256" key="2">
    <source>
        <dbReference type="ARBA" id="ARBA00009808"/>
    </source>
</evidence>
<feature type="transmembrane region" description="Helical" evidence="11">
    <location>
        <begin position="140"/>
        <end position="162"/>
    </location>
</feature>
<keyword evidence="4 9" id="KW-0812">Transmembrane</keyword>
<dbReference type="InterPro" id="IPR006634">
    <property type="entry name" value="TLC-dom"/>
</dbReference>
<feature type="region of interest" description="Disordered" evidence="10">
    <location>
        <begin position="36"/>
        <end position="56"/>
    </location>
</feature>
<keyword evidence="8" id="KW-0325">Glycoprotein</keyword>
<feature type="transmembrane region" description="Helical" evidence="11">
    <location>
        <begin position="183"/>
        <end position="201"/>
    </location>
</feature>
<keyword evidence="5" id="KW-0256">Endoplasmic reticulum</keyword>
<dbReference type="Proteomes" id="UP000467700">
    <property type="component" value="Unassembled WGS sequence"/>
</dbReference>
<dbReference type="InterPro" id="IPR016439">
    <property type="entry name" value="Lag1/Lac1-like"/>
</dbReference>
<dbReference type="AlphaFoldDB" id="A0A8S0WKV0"/>
<dbReference type="EMBL" id="CACVBS010000028">
    <property type="protein sequence ID" value="CAA7259852.1"/>
    <property type="molecule type" value="Genomic_DNA"/>
</dbReference>
<feature type="transmembrane region" description="Helical" evidence="11">
    <location>
        <begin position="370"/>
        <end position="387"/>
    </location>
</feature>
<evidence type="ECO:0000256" key="1">
    <source>
        <dbReference type="ARBA" id="ARBA00004477"/>
    </source>
</evidence>
<evidence type="ECO:0000256" key="8">
    <source>
        <dbReference type="ARBA" id="ARBA00023180"/>
    </source>
</evidence>
<evidence type="ECO:0000256" key="6">
    <source>
        <dbReference type="ARBA" id="ARBA00022989"/>
    </source>
</evidence>
<evidence type="ECO:0000256" key="4">
    <source>
        <dbReference type="ARBA" id="ARBA00022692"/>
    </source>
</evidence>
<comment type="similarity">
    <text evidence="2">Belongs to the sphingosine N-acyltransferase family.</text>
</comment>
<feature type="compositionally biased region" description="Acidic residues" evidence="10">
    <location>
        <begin position="400"/>
        <end position="415"/>
    </location>
</feature>
<feature type="domain" description="TLC" evidence="12">
    <location>
        <begin position="178"/>
        <end position="397"/>
    </location>
</feature>
<accession>A0A8S0WKV0</accession>
<evidence type="ECO:0000313" key="13">
    <source>
        <dbReference type="EMBL" id="CAA7259852.1"/>
    </source>
</evidence>
<evidence type="ECO:0000256" key="11">
    <source>
        <dbReference type="SAM" id="Phobius"/>
    </source>
</evidence>
<evidence type="ECO:0000313" key="14">
    <source>
        <dbReference type="Proteomes" id="UP000467700"/>
    </source>
</evidence>
<comment type="subcellular location">
    <subcellularLocation>
        <location evidence="1">Endoplasmic reticulum membrane</location>
        <topology evidence="1">Multi-pass membrane protein</topology>
    </subcellularLocation>
</comment>
<feature type="transmembrane region" description="Helical" evidence="11">
    <location>
        <begin position="264"/>
        <end position="288"/>
    </location>
</feature>
<reference evidence="13 14" key="1">
    <citation type="submission" date="2020-01" db="EMBL/GenBank/DDBJ databases">
        <authorList>
            <person name="Gupta K D."/>
        </authorList>
    </citation>
    <scope>NUCLEOTIDE SEQUENCE [LARGE SCALE GENOMIC DNA]</scope>
</reference>
<keyword evidence="3" id="KW-0808">Transferase</keyword>
<dbReference type="GO" id="GO:0046513">
    <property type="term" value="P:ceramide biosynthetic process"/>
    <property type="evidence" value="ECO:0007669"/>
    <property type="project" value="InterPro"/>
</dbReference>
<dbReference type="OrthoDB" id="3053196at2759"/>
<protein>
    <recommendedName>
        <fullName evidence="12">TLC domain-containing protein</fullName>
    </recommendedName>
</protein>
<evidence type="ECO:0000256" key="7">
    <source>
        <dbReference type="ARBA" id="ARBA00023136"/>
    </source>
</evidence>
<gene>
    <name evidence="13" type="ORF">AAE3_LOCUS2397</name>
</gene>
<dbReference type="PROSITE" id="PS50922">
    <property type="entry name" value="TLC"/>
    <property type="match status" value="1"/>
</dbReference>
<dbReference type="PANTHER" id="PTHR12560">
    <property type="entry name" value="LONGEVITY ASSURANCE FACTOR 1 LAG1"/>
    <property type="match status" value="1"/>
</dbReference>
<dbReference type="SMART" id="SM00724">
    <property type="entry name" value="TLC"/>
    <property type="match status" value="1"/>
</dbReference>
<evidence type="ECO:0000256" key="3">
    <source>
        <dbReference type="ARBA" id="ARBA00022679"/>
    </source>
</evidence>
<evidence type="ECO:0000256" key="9">
    <source>
        <dbReference type="PROSITE-ProRule" id="PRU00205"/>
    </source>
</evidence>
<proteinExistence type="inferred from homology"/>
<feature type="transmembrane region" description="Helical" evidence="11">
    <location>
        <begin position="90"/>
        <end position="108"/>
    </location>
</feature>
<dbReference type="GO" id="GO:0005789">
    <property type="term" value="C:endoplasmic reticulum membrane"/>
    <property type="evidence" value="ECO:0007669"/>
    <property type="project" value="UniProtKB-SubCell"/>
</dbReference>
<feature type="region of interest" description="Disordered" evidence="10">
    <location>
        <begin position="400"/>
        <end position="421"/>
    </location>
</feature>
<evidence type="ECO:0000256" key="10">
    <source>
        <dbReference type="SAM" id="MobiDB-lite"/>
    </source>
</evidence>
<feature type="transmembrane region" description="Helical" evidence="11">
    <location>
        <begin position="308"/>
        <end position="328"/>
    </location>
</feature>
<keyword evidence="6 11" id="KW-1133">Transmembrane helix</keyword>
<organism evidence="13 14">
    <name type="scientific">Cyclocybe aegerita</name>
    <name type="common">Black poplar mushroom</name>
    <name type="synonym">Agrocybe aegerita</name>
    <dbReference type="NCBI Taxonomy" id="1973307"/>
    <lineage>
        <taxon>Eukaryota</taxon>
        <taxon>Fungi</taxon>
        <taxon>Dikarya</taxon>
        <taxon>Basidiomycota</taxon>
        <taxon>Agaricomycotina</taxon>
        <taxon>Agaricomycetes</taxon>
        <taxon>Agaricomycetidae</taxon>
        <taxon>Agaricales</taxon>
        <taxon>Agaricineae</taxon>
        <taxon>Bolbitiaceae</taxon>
        <taxon>Cyclocybe</taxon>
    </lineage>
</organism>
<name>A0A8S0WKV0_CYCAE</name>
<evidence type="ECO:0000259" key="12">
    <source>
        <dbReference type="PROSITE" id="PS50922"/>
    </source>
</evidence>
<sequence>MSQKARKRAGSFRVQTKHEELVFLSPSSSVLTEQDVPTATGTTISSPAPSFHRQSVTPERSASPANFAAQQANRSIFVRWVIDPKISFKLLLLPLVLYANWELIAPYAKPGIANPFAPLFLLSGLVPDSKPDDPRYQKSWWDFAFLGYYVVFFSFVREALLVNISQPTARYFGLKREAKIERFGEQAYAFLYFMFMGAWGYRVMSSLPTYWYNTNEFWVGYPHWDMKPELKRYYLMQFAYWWQQLLVLVLGLEKPRKDYRELVGHHFVTLWLVGWSYLVNLTYIGNAVYMSMDIPDSFLAFSKLLNYIQWNTAKVYAFIVFFVIWSYFRHYLNIKILWSVWFEQPNIPEWTKQWNWAAGTYMPGWMRFQIFLPLFLLLLLNFFWYSFMVKILLRALTTAEADDDRSDDEDEGGDEPSEKKA</sequence>
<keyword evidence="7 9" id="KW-0472">Membrane</keyword>